<evidence type="ECO:0000259" key="16">
    <source>
        <dbReference type="PROSITE" id="PS50885"/>
    </source>
</evidence>
<evidence type="ECO:0000313" key="17">
    <source>
        <dbReference type="EMBL" id="CAG9609724.1"/>
    </source>
</evidence>
<dbReference type="PANTHER" id="PTHR45528:SF1">
    <property type="entry name" value="SENSOR HISTIDINE KINASE CPXA"/>
    <property type="match status" value="1"/>
</dbReference>
<dbReference type="PROSITE" id="PS50109">
    <property type="entry name" value="HIS_KIN"/>
    <property type="match status" value="1"/>
</dbReference>
<dbReference type="Gene3D" id="6.10.340.10">
    <property type="match status" value="1"/>
</dbReference>
<evidence type="ECO:0000256" key="8">
    <source>
        <dbReference type="ARBA" id="ARBA00022741"/>
    </source>
</evidence>
<proteinExistence type="predicted"/>
<dbReference type="EC" id="2.7.13.3" evidence="3"/>
<evidence type="ECO:0000256" key="4">
    <source>
        <dbReference type="ARBA" id="ARBA00022475"/>
    </source>
</evidence>
<evidence type="ECO:0000256" key="13">
    <source>
        <dbReference type="ARBA" id="ARBA00023136"/>
    </source>
</evidence>
<dbReference type="InterPro" id="IPR050398">
    <property type="entry name" value="HssS/ArlS-like"/>
</dbReference>
<comment type="subcellular location">
    <subcellularLocation>
        <location evidence="2">Cell membrane</location>
        <topology evidence="2">Multi-pass membrane protein</topology>
    </subcellularLocation>
</comment>
<dbReference type="InterPro" id="IPR003660">
    <property type="entry name" value="HAMP_dom"/>
</dbReference>
<accession>A0A9C7GC36</accession>
<evidence type="ECO:0000313" key="18">
    <source>
        <dbReference type="Proteomes" id="UP000789845"/>
    </source>
</evidence>
<feature type="domain" description="Histidine kinase" evidence="15">
    <location>
        <begin position="263"/>
        <end position="483"/>
    </location>
</feature>
<keyword evidence="8" id="KW-0547">Nucleotide-binding</keyword>
<keyword evidence="5" id="KW-0597">Phosphoprotein</keyword>
<evidence type="ECO:0000256" key="5">
    <source>
        <dbReference type="ARBA" id="ARBA00022553"/>
    </source>
</evidence>
<feature type="domain" description="HAMP" evidence="16">
    <location>
        <begin position="196"/>
        <end position="248"/>
    </location>
</feature>
<dbReference type="GO" id="GO:0005524">
    <property type="term" value="F:ATP binding"/>
    <property type="evidence" value="ECO:0007669"/>
    <property type="project" value="UniProtKB-KW"/>
</dbReference>
<dbReference type="GO" id="GO:0000155">
    <property type="term" value="F:phosphorelay sensor kinase activity"/>
    <property type="evidence" value="ECO:0007669"/>
    <property type="project" value="InterPro"/>
</dbReference>
<dbReference type="SUPFAM" id="SSF55874">
    <property type="entry name" value="ATPase domain of HSP90 chaperone/DNA topoisomerase II/histidine kinase"/>
    <property type="match status" value="1"/>
</dbReference>
<dbReference type="EMBL" id="CAKJTG010000023">
    <property type="protein sequence ID" value="CAG9609724.1"/>
    <property type="molecule type" value="Genomic_DNA"/>
</dbReference>
<dbReference type="SMART" id="SM00388">
    <property type="entry name" value="HisKA"/>
    <property type="match status" value="1"/>
</dbReference>
<dbReference type="SMART" id="SM00304">
    <property type="entry name" value="HAMP"/>
    <property type="match status" value="1"/>
</dbReference>
<evidence type="ECO:0000259" key="15">
    <source>
        <dbReference type="PROSITE" id="PS50109"/>
    </source>
</evidence>
<dbReference type="Pfam" id="PF00672">
    <property type="entry name" value="HAMP"/>
    <property type="match status" value="1"/>
</dbReference>
<dbReference type="Pfam" id="PF02518">
    <property type="entry name" value="HATPase_c"/>
    <property type="match status" value="1"/>
</dbReference>
<dbReference type="FunFam" id="3.30.565.10:FF:000006">
    <property type="entry name" value="Sensor histidine kinase WalK"/>
    <property type="match status" value="1"/>
</dbReference>
<dbReference type="FunFam" id="1.10.287.130:FF:000001">
    <property type="entry name" value="Two-component sensor histidine kinase"/>
    <property type="match status" value="1"/>
</dbReference>
<keyword evidence="10" id="KW-0067">ATP-binding</keyword>
<dbReference type="InterPro" id="IPR003661">
    <property type="entry name" value="HisK_dim/P_dom"/>
</dbReference>
<dbReference type="Gene3D" id="1.10.287.130">
    <property type="match status" value="1"/>
</dbReference>
<feature type="transmembrane region" description="Helical" evidence="14">
    <location>
        <begin position="171"/>
        <end position="194"/>
    </location>
</feature>
<dbReference type="SUPFAM" id="SSF47384">
    <property type="entry name" value="Homodimeric domain of signal transducing histidine kinase"/>
    <property type="match status" value="1"/>
</dbReference>
<evidence type="ECO:0000256" key="9">
    <source>
        <dbReference type="ARBA" id="ARBA00022777"/>
    </source>
</evidence>
<dbReference type="CDD" id="cd06225">
    <property type="entry name" value="HAMP"/>
    <property type="match status" value="1"/>
</dbReference>
<gene>
    <name evidence="17" type="primary">sasA_14</name>
    <name evidence="17" type="ORF">NEOCIP111885_03467</name>
</gene>
<dbReference type="InterPro" id="IPR003594">
    <property type="entry name" value="HATPase_dom"/>
</dbReference>
<comment type="catalytic activity">
    <reaction evidence="1">
        <text>ATP + protein L-histidine = ADP + protein N-phospho-L-histidine.</text>
        <dbReference type="EC" id="2.7.13.3"/>
    </reaction>
</comment>
<keyword evidence="4" id="KW-1003">Cell membrane</keyword>
<evidence type="ECO:0000256" key="3">
    <source>
        <dbReference type="ARBA" id="ARBA00012438"/>
    </source>
</evidence>
<feature type="transmembrane region" description="Helical" evidence="14">
    <location>
        <begin position="7"/>
        <end position="34"/>
    </location>
</feature>
<keyword evidence="18" id="KW-1185">Reference proteome</keyword>
<dbReference type="InterPro" id="IPR036890">
    <property type="entry name" value="HATPase_C_sf"/>
</dbReference>
<dbReference type="Pfam" id="PF00512">
    <property type="entry name" value="HisKA"/>
    <property type="match status" value="1"/>
</dbReference>
<evidence type="ECO:0000256" key="2">
    <source>
        <dbReference type="ARBA" id="ARBA00004651"/>
    </source>
</evidence>
<evidence type="ECO:0000256" key="14">
    <source>
        <dbReference type="SAM" id="Phobius"/>
    </source>
</evidence>
<dbReference type="InterPro" id="IPR005467">
    <property type="entry name" value="His_kinase_dom"/>
</dbReference>
<sequence>MSIRYRLILSYIAMIFVPIILFLVASLLMVTLFIGDIREVSQLLPANHQYHKIVQPDQQFLTELKEKSIMDPNTLVQPTYLDSLSGRLDELETSMILRKNEEIVYSSEETKDIQTEHLPAFGSLSTNNNIEKLGSDMYSIKQLDFISSDGRKASIFLLKDASPVVEFTRTFFPIMFAMLILILIFTNGLLTYYVSKSIIKPINHLKKAAEKIGNGHLDDALVVKGKDEISQLTRSFEDMRRQLKHSTEIQKQYEHNRKELIAHISHDLKTPITTIKGYVEGIRDGVANSAEKQERYLQTIYQKSVDLDHLIDELFLYSKLDLKKLPFHFIKFDIKNYLIDFVEELTFEFENRNIKLDFSYDEKKLYEIEADPEKLKRVFSNIIENSLKYMDKVAGEVRITLTSTAHEFIVSISDNGPGIAKESLPNVFEQFYRAEQSRNIQTGGSGLGLSIARMIMEEHGGYLRAESELGKGTTIHIIFPKEGVQA</sequence>
<dbReference type="PROSITE" id="PS50885">
    <property type="entry name" value="HAMP"/>
    <property type="match status" value="1"/>
</dbReference>
<dbReference type="InterPro" id="IPR036097">
    <property type="entry name" value="HisK_dim/P_sf"/>
</dbReference>
<organism evidence="17 18">
    <name type="scientific">Pseudoneobacillus rhizosphaerae</name>
    <dbReference type="NCBI Taxonomy" id="2880968"/>
    <lineage>
        <taxon>Bacteria</taxon>
        <taxon>Bacillati</taxon>
        <taxon>Bacillota</taxon>
        <taxon>Bacilli</taxon>
        <taxon>Bacillales</taxon>
        <taxon>Bacillaceae</taxon>
        <taxon>Pseudoneobacillus</taxon>
    </lineage>
</organism>
<dbReference type="SUPFAM" id="SSF158472">
    <property type="entry name" value="HAMP domain-like"/>
    <property type="match status" value="1"/>
</dbReference>
<dbReference type="Gene3D" id="3.30.565.10">
    <property type="entry name" value="Histidine kinase-like ATPase, C-terminal domain"/>
    <property type="match status" value="1"/>
</dbReference>
<evidence type="ECO:0000256" key="7">
    <source>
        <dbReference type="ARBA" id="ARBA00022692"/>
    </source>
</evidence>
<dbReference type="GO" id="GO:0005886">
    <property type="term" value="C:plasma membrane"/>
    <property type="evidence" value="ECO:0007669"/>
    <property type="project" value="UniProtKB-SubCell"/>
</dbReference>
<dbReference type="RefSeq" id="WP_230497962.1">
    <property type="nucleotide sequence ID" value="NZ_CAKJTG010000023.1"/>
</dbReference>
<keyword evidence="6 17" id="KW-0808">Transferase</keyword>
<keyword evidence="9" id="KW-0418">Kinase</keyword>
<evidence type="ECO:0000256" key="11">
    <source>
        <dbReference type="ARBA" id="ARBA00022989"/>
    </source>
</evidence>
<dbReference type="AlphaFoldDB" id="A0A9C7GC36"/>
<dbReference type="Proteomes" id="UP000789845">
    <property type="component" value="Unassembled WGS sequence"/>
</dbReference>
<dbReference type="PRINTS" id="PR00344">
    <property type="entry name" value="BCTRLSENSOR"/>
</dbReference>
<evidence type="ECO:0000256" key="12">
    <source>
        <dbReference type="ARBA" id="ARBA00023012"/>
    </source>
</evidence>
<keyword evidence="11 14" id="KW-1133">Transmembrane helix</keyword>
<dbReference type="SMART" id="SM00387">
    <property type="entry name" value="HATPase_c"/>
    <property type="match status" value="1"/>
</dbReference>
<evidence type="ECO:0000256" key="10">
    <source>
        <dbReference type="ARBA" id="ARBA00022840"/>
    </source>
</evidence>
<dbReference type="CDD" id="cd00075">
    <property type="entry name" value="HATPase"/>
    <property type="match status" value="1"/>
</dbReference>
<keyword evidence="12" id="KW-0902">Two-component regulatory system</keyword>
<dbReference type="CDD" id="cd00082">
    <property type="entry name" value="HisKA"/>
    <property type="match status" value="1"/>
</dbReference>
<name>A0A9C7GC36_9BACI</name>
<reference evidence="17" key="1">
    <citation type="submission" date="2021-10" db="EMBL/GenBank/DDBJ databases">
        <authorList>
            <person name="Criscuolo A."/>
        </authorList>
    </citation>
    <scope>NUCLEOTIDE SEQUENCE</scope>
    <source>
        <strain evidence="17">CIP111885</strain>
    </source>
</reference>
<protein>
    <recommendedName>
        <fullName evidence="3">histidine kinase</fullName>
        <ecNumber evidence="3">2.7.13.3</ecNumber>
    </recommendedName>
</protein>
<keyword evidence="13 14" id="KW-0472">Membrane</keyword>
<dbReference type="PANTHER" id="PTHR45528">
    <property type="entry name" value="SENSOR HISTIDINE KINASE CPXA"/>
    <property type="match status" value="1"/>
</dbReference>
<keyword evidence="7 14" id="KW-0812">Transmembrane</keyword>
<evidence type="ECO:0000256" key="6">
    <source>
        <dbReference type="ARBA" id="ARBA00022679"/>
    </source>
</evidence>
<evidence type="ECO:0000256" key="1">
    <source>
        <dbReference type="ARBA" id="ARBA00000085"/>
    </source>
</evidence>
<comment type="caution">
    <text evidence="17">The sequence shown here is derived from an EMBL/GenBank/DDBJ whole genome shotgun (WGS) entry which is preliminary data.</text>
</comment>
<dbReference type="InterPro" id="IPR004358">
    <property type="entry name" value="Sig_transdc_His_kin-like_C"/>
</dbReference>